<organism evidence="1 2">
    <name type="scientific">Trichothecium roseum</name>
    <dbReference type="NCBI Taxonomy" id="47278"/>
    <lineage>
        <taxon>Eukaryota</taxon>
        <taxon>Fungi</taxon>
        <taxon>Dikarya</taxon>
        <taxon>Ascomycota</taxon>
        <taxon>Pezizomycotina</taxon>
        <taxon>Sordariomycetes</taxon>
        <taxon>Hypocreomycetidae</taxon>
        <taxon>Hypocreales</taxon>
        <taxon>Hypocreales incertae sedis</taxon>
        <taxon>Trichothecium</taxon>
    </lineage>
</organism>
<comment type="caution">
    <text evidence="1">The sequence shown here is derived from an EMBL/GenBank/DDBJ whole genome shotgun (WGS) entry which is preliminary data.</text>
</comment>
<gene>
    <name evidence="1" type="ORF">N3K66_008246</name>
</gene>
<reference evidence="1" key="1">
    <citation type="submission" date="2022-10" db="EMBL/GenBank/DDBJ databases">
        <title>Complete Genome of Trichothecium roseum strain YXFP-22015, a Plant Pathogen Isolated from Citrus.</title>
        <authorList>
            <person name="Wang Y."/>
            <person name="Zhu L."/>
        </authorList>
    </citation>
    <scope>NUCLEOTIDE SEQUENCE</scope>
    <source>
        <strain evidence="1">YXFP-22015</strain>
    </source>
</reference>
<accession>A0ACC0UUP4</accession>
<name>A0ACC0UUP4_9HYPO</name>
<protein>
    <submittedName>
        <fullName evidence="1">Uncharacterized protein</fullName>
    </submittedName>
</protein>
<evidence type="ECO:0000313" key="1">
    <source>
        <dbReference type="EMBL" id="KAI9897224.1"/>
    </source>
</evidence>
<evidence type="ECO:0000313" key="2">
    <source>
        <dbReference type="Proteomes" id="UP001163324"/>
    </source>
</evidence>
<proteinExistence type="predicted"/>
<sequence length="2927" mass="325153">MAPHNVESLAKSVKSGSAKDREKAVDELGSLLSSLNRNPSLTELKDHSYHNIFESIFGFALQEKAQFYKNKTAAASRLTKCATAVRNAATRGASRLKQKTLLAAIDHITQVLPGPNGDYVAPLLQDYVKALAELLSRPAHVELLARNDAAGWTACADLLVDLALYVMPQDDHTGTPASRNSPIPGNNFSLRSTGRSSSSSQSQRRNGYGDGGILRDVLDGLHHLTSGTNAPLRTRFKDIIRVMLRILRVKHLSLGSIQTLCFAILNAVFSVIQAEEMTEAKALVSDMIPLMTYWWRAEKVSQDELIRALRNEISRSLFLMHLHLEHLACGSSDSRTRNEVVELAEVLWLEYSKRSEAFRLQFTDITFDLPALEENHLRNPLFGLRPHNLEGESQWALVQNLASLESILLKSRSQAIHQSVEADEQPRKRRRTQDDSIRLRSKLRVKELGIRRTALQLIPFIVPTQALTADEASGLLLNLASLISDKDTVTAAWALVACATCVSIPELRQDSLEVWRQIWHLTVRSISLPGTSRAACALLYSLLRADFLPYHEISEELDIMVTAADISGPATLSDTSLSLMTELFHIRSIRLPSTSQTTCHHIIRWIFLKWNPSDASYASFHSANVPAFGLVNLLRTCCGMQSLCLGPAPTVSGGSLSEAWNLQREQSQFNSYLLLLDDHQSSWAGSQSSHGHQIPPTVDPSSFYASKKLILELFAPKVEDLSELCTAWTKKSSEGGIQISLDRFQSVLCAVIIGALLLPQIEGLNTAQSSTIEASLMSVVDRSLSVASTSVEPQSFNDLSLRVMRPFIPRTTTASLGDVRKKHSGLLGLQSRFYDSILKQQMGAQSSYGDTDMMDIDQEFDSQASRSSSASAVAAIPRQNSQLRLNPRAFYVETRMRLNLMRIVYEDEGQVGLVPDAFIDDLLDLDDNDFLACQGLLVEIFRSDLVVSPENAGHIIERLGMFVSRFEYQSCEVAITTCLDVIDGLHQTWLQDTQDLSDAVGDLYNHMVKVCLPKNGLSPRAQISLSRLLLTLMRMDPDYGTKQGMNSCRTTLLFILKDSAIPVKCYIGDRIAGIFELYILKLHDEVFVDVLDSLPSDPHDLAGIAFRLLALSKLACRWSTLLRRCTYHIFETPGKIGHSLEYATRCLADISTTLKLPSPKELFGLFSRQLLYTWLESDTVEDIPYSIFGFTDLADLLRSAQAEATGFMIMRGQEAECADLAKRIGVSEIELIKTNFATATAYSMIYGDSSSSGEPSSAGEDFIQRKLGQKALSEARFTNFADIVSAFFDLIDQDSPIEKAFMKQRDLTHAGNIMKIMKDFSHSPAQLPPNQQPIFKARFLIIEIRRLCEGTVFDFRDMWSPSIVVFITRKLLDTVKPALGSLHACSVLRKIRILICFAGKVALESYALEMLLNALRTFIVNAECADDALGVSQYLLTEGSQYLTQAPSFLAGYALSTLASLRVFLESSQASTTQESQFKATMSKAQRFHEWFTGYLDTYSSPVFKSENQSKAFKSITNSAAHIRSSGNAEKGTAESKLLLDILYDSTSKDQLLDEPSRRLALGLLCNDFTIPVHCLDDVINSDELAVEYASEVWKSCKNLHLSQSYLSWAGRVVGRAFSASGVIPDDVLRETRLDQYQKIAPDSNGSEMGLLSLLQDLTSDPDSVTAGLAEAALRKAVSQAVFQEDEPLIYACRRSLRESVFSTSQWNEYRSPPSENIDIALPNAGHAVWSDDVASHTWLAHISVHLAQSVPQSIILSVLPSILFKVKGFAEQAFPFLVHLVLLFQMEQQQTVKRSLSGALKGWLSSTDPASKDNLKLLLNTLLYLRTQEYPKETSIADRANWLEIDYAQASSAASSCGMYKSALLFVELLSPEAGRSSRRSSAVREGDMNETLLSIFENLDDPDAYYGLPEEASLSSILARAEYENEGTKSLAFRGAQYDSNLRLRRNAAESDAQAMVKALNTLGLSGLSHSLLQTQQSIGAATSSLESTFSTARRLETWHLPAPVASDHHSVTVYKSLQSMHQATDASVVRANVYDGFQKLTESLTGQGLNATSLRKKLGALASLSELDVLMNVADSAELNGLLDVFKSRGEWMNSGLYDDVSQILSCRGTSLSMLSQHTALLRSPNLDVTALRQMEVRSMLLSSGIHRYHQATQESLNISTALTHLIPVCDQLGLVVDASVKIEVANSLWDHGEMSSSIRMLQGIDKESALKRQTIPVNRSDLLSKIGHQVSVARLEKPQDIQKKYLEPALKELKSNTDEKAAGSVYHQFAMFCDGQLQDPAGLEDLARLQSLKKGKSDEVAELQSLISSTRDTQLRTRYSHVLSKEKQWLNLDEQELRRVEQTRSEFVRLSLENYLLSLMVSDEHNNDALRFTALWLERSAEDATNKAVAKHLGHVPTRKFAGLMNQLSSRLQNLDTPFQKLLLDLVTNICTDHPYHGMYQIWSGTKAKVQQKDDVQVQRVKATERVAQRLATSKHVGDVWLAIDKTSKYYHLLAMDSNKAKYKSGAKIQLKDVAAGHNLVNCLAKYRVPPPTMTVELSATKDYSDVPTISKLEPGMTIASGVSAPKIITAVGSNGVRYKQLVKGGHDDLRQDAIMEQVFAAVSSLLKLHRSTQQRNLGIRTYKVLPLTASSGLIEFVPNTIPLHEFLMPAHERYYPKDLKGSQCRKEIFNVQSKTVEARVAMYRKVTDKFHPVMRYFFMENFVDPDEWFVKRLAYTRSTAAISMLGHVLGVGDRHGHNILLDHKTGEVVHIDLGVAFEAGRILPVPELVPFRLTRDIVDGMGITKTEGIFRRCCEFTLDALREEQYSIMTILDVLRYDPLYSWSISPLRLAKLQKARNTAADDGADDDAEQSEAEMKKNKNKSSKRGGDDLNEPSEADRALEVVRKKLSKSLSVTATVNDLINQAVDESNLAVLYSGWAAYA</sequence>
<dbReference type="Proteomes" id="UP001163324">
    <property type="component" value="Chromosome 8"/>
</dbReference>
<keyword evidence="2" id="KW-1185">Reference proteome</keyword>
<dbReference type="EMBL" id="CM047947">
    <property type="protein sequence ID" value="KAI9897224.1"/>
    <property type="molecule type" value="Genomic_DNA"/>
</dbReference>